<proteinExistence type="predicted"/>
<dbReference type="Pfam" id="PF12796">
    <property type="entry name" value="Ank_2"/>
    <property type="match status" value="5"/>
</dbReference>
<dbReference type="InterPro" id="IPR036770">
    <property type="entry name" value="Ankyrin_rpt-contain_sf"/>
</dbReference>
<evidence type="ECO:0000256" key="1">
    <source>
        <dbReference type="PROSITE-ProRule" id="PRU00023"/>
    </source>
</evidence>
<feature type="region of interest" description="Disordered" evidence="2">
    <location>
        <begin position="1079"/>
        <end position="1110"/>
    </location>
</feature>
<dbReference type="Proteomes" id="UP000008974">
    <property type="component" value="Unassembled WGS sequence"/>
</dbReference>
<dbReference type="InterPro" id="IPR002110">
    <property type="entry name" value="Ankyrin_rpt"/>
</dbReference>
<dbReference type="STRING" id="658858.E1F1C5"/>
<dbReference type="SMART" id="SM00248">
    <property type="entry name" value="ANK"/>
    <property type="match status" value="19"/>
</dbReference>
<dbReference type="PANTHER" id="PTHR24184:SF11">
    <property type="entry name" value="ANKYRIN REPEAT AND SOCS BOX CONTAINING 3"/>
    <property type="match status" value="1"/>
</dbReference>
<feature type="repeat" description="ANK" evidence="1">
    <location>
        <begin position="65"/>
        <end position="97"/>
    </location>
</feature>
<dbReference type="VEuPathDB" id="GiardiaDB:GLP15_3845"/>
<dbReference type="PROSITE" id="PS50088">
    <property type="entry name" value="ANK_REPEAT"/>
    <property type="match status" value="3"/>
</dbReference>
<accession>E1F1C5</accession>
<feature type="compositionally biased region" description="Polar residues" evidence="2">
    <location>
        <begin position="1151"/>
        <end position="1166"/>
    </location>
</feature>
<feature type="region of interest" description="Disordered" evidence="2">
    <location>
        <begin position="183"/>
        <end position="206"/>
    </location>
</feature>
<feature type="region of interest" description="Disordered" evidence="2">
    <location>
        <begin position="924"/>
        <end position="952"/>
    </location>
</feature>
<keyword evidence="1" id="KW-0040">ANK repeat</keyword>
<dbReference type="OrthoDB" id="424503at2759"/>
<dbReference type="PROSITE" id="PS50297">
    <property type="entry name" value="ANK_REP_REGION"/>
    <property type="match status" value="1"/>
</dbReference>
<feature type="repeat" description="ANK" evidence="1">
    <location>
        <begin position="711"/>
        <end position="743"/>
    </location>
</feature>
<organism evidence="3 4">
    <name type="scientific">Giardia intestinalis (strain P15)</name>
    <name type="common">Giardia lamblia</name>
    <dbReference type="NCBI Taxonomy" id="658858"/>
    <lineage>
        <taxon>Eukaryota</taxon>
        <taxon>Metamonada</taxon>
        <taxon>Diplomonadida</taxon>
        <taxon>Hexamitidae</taxon>
        <taxon>Giardiinae</taxon>
        <taxon>Giardia</taxon>
    </lineage>
</organism>
<protein>
    <submittedName>
        <fullName evidence="3">Protein 21.1</fullName>
    </submittedName>
</protein>
<feature type="region of interest" description="Disordered" evidence="2">
    <location>
        <begin position="978"/>
        <end position="1024"/>
    </location>
</feature>
<reference evidence="3 4" key="1">
    <citation type="journal article" date="2010" name="BMC Genomics">
        <title>Genome analysis and comparative genomics of a Giardia intestinalis assemblage E isolate.</title>
        <authorList>
            <person name="Jerlstrom-Hultqvist J."/>
            <person name="Franzen O."/>
            <person name="Ankarklev J."/>
            <person name="Xu F."/>
            <person name="Nohynkova E."/>
            <person name="Andersson J.O."/>
            <person name="Svard S.G."/>
            <person name="Andersson B."/>
        </authorList>
    </citation>
    <scope>NUCLEOTIDE SEQUENCE [LARGE SCALE GENOMIC DNA]</scope>
    <source>
        <strain evidence="3 4">P15</strain>
    </source>
</reference>
<dbReference type="EMBL" id="ACVC01000120">
    <property type="protein sequence ID" value="EFO63762.1"/>
    <property type="molecule type" value="Genomic_DNA"/>
</dbReference>
<comment type="caution">
    <text evidence="3">The sequence shown here is derived from an EMBL/GenBank/DDBJ whole genome shotgun (WGS) entry which is preliminary data.</text>
</comment>
<dbReference type="PANTHER" id="PTHR24184">
    <property type="entry name" value="SI:CH211-189E2.2"/>
    <property type="match status" value="1"/>
</dbReference>
<sequence length="1489" mass="161711">MMTSSKAWFDAVEKGDTKMVRFLLQNNARSYNDLGETALMQSVRLFDKHLVQLLLDHEAGVISRDGSTALSIAATMGNAAACELLYAREAKLSLQNKRTPLILAAQAGHLKCVHILKDNNPAHRDAFNRSALDYAIQSGHSAIVNYLVGLPQVKESCLNQAIMISRSLHNDLLAERLIELRDRSSKPKPERARLSKGSSTGRQAAVSPPNVISEYVPEFIGINSSSAHTPGVDPTVSSASIKASAARASCLAGLLPRSISASVRVNPHPSLDAAAEPVYAAYNASFTSVRPSHYDRDDYGKHSAPSGPEVMRENVIELLFRKLQHNSEEIECLRRQLQVMKSLPISRSATPADRRTISRPREPPVLQRIDEETLYPQHFEQVPRNIPDDSINIRANEPGTGTDDYNANFSNFGDSDGFSAGILQGTILPNTIVHNQRYMLSPTVGIGDHQLDSQNFADTHVYLAQQEVMDNPSLPQVGDSAFSAFVDTQVDSVLLSSIPPPNASDDFSNTGHQKYANITDARGISGNFYDNSSAMEQSYPLVSDSFRFETPQSETCTGVGVLNNVEHSLDDANDDLFQSYTDDEILRSNSELMNAVLANDIDAVLALIPEQAGLQNIVGKTALMYAIEEGFTTAANALIPYESRYSDTVGITALMIASRVSNLDIIQKLIAEEAGMRSLGGRTALMLAARCNQPQSAAMLLDTEGTLLDEGGYTALHIAAVHNQAEAAFVLVSKEAGIKTRDGRTALMLAVEKNSMEAANVILPHECNITDNDDYTCLMQVAEVMDNPAVAQVLVAFEGGFVNANGLMAIEVAIRCHNYAVAEILIPKEGVSIMQYCGSPDTRETAQADSEKYTELMQACDQGDIVAAYCFKDQYHSSNINGTTPLTIAANRGYTDIVSMLQELFNQGTTSCDPTECCDRQNDLEEEQSDQDDYIPPAPGTDFREDARRDTHSRIQAMQKLPDKDNIALYESDMTASENSYQSISFTSKTNDKSSKASSARNSTSGPSSRHSSGHAATRGSTNSYNVVSIQNVQDSSEYPVPAPMPTRRSLYGMQHKLEPTLPDVVKQRHVLADTVTRQYSTSLSSNKPSVASIPGPSNHSSNAPSANASLLPENISNLTINSPDSLIGQPADAEGTSHTVHLRPTDSQKELPSSQYSTLAESTPNSANAFASIEQHHLRTVSNHSSTGVHYQEGSSSSVLPGATTVQKTSVIEERRKSARNINKNSELMQAIIDGNNERAAELATSQAGLVNRLKQTALMIACERNNAAIASLLMEQEYGQVCTSYEINYWKMAPATAMMIAAMNGSIDCVKLLVNLEKKLKDNIGKTALMAAAFCGHLQVVRFLLAYEGRMQTRFGTTALMIATRENQVAVVRELIPHEHSMIDSNGFTALMIACERGFQECAALLAEKETGVVVRTCPVTGEPWTGLSFAVASGNAKCVSALAAYEAQTYGEAALKVLQNSKIHPESQRAEIATAIQKYMRTPSKL</sequence>
<feature type="compositionally biased region" description="Polar residues" evidence="2">
    <location>
        <begin position="978"/>
        <end position="989"/>
    </location>
</feature>
<dbReference type="Gene3D" id="1.25.40.20">
    <property type="entry name" value="Ankyrin repeat-containing domain"/>
    <property type="match status" value="6"/>
</dbReference>
<evidence type="ECO:0000256" key="2">
    <source>
        <dbReference type="SAM" id="MobiDB-lite"/>
    </source>
</evidence>
<feature type="compositionally biased region" description="Basic and acidic residues" evidence="2">
    <location>
        <begin position="942"/>
        <end position="952"/>
    </location>
</feature>
<evidence type="ECO:0000313" key="4">
    <source>
        <dbReference type="Proteomes" id="UP000008974"/>
    </source>
</evidence>
<evidence type="ECO:0000313" key="3">
    <source>
        <dbReference type="EMBL" id="EFO63762.1"/>
    </source>
</evidence>
<feature type="region of interest" description="Disordered" evidence="2">
    <location>
        <begin position="1122"/>
        <end position="1166"/>
    </location>
</feature>
<name>E1F1C5_GIAIA</name>
<feature type="compositionally biased region" description="Low complexity" evidence="2">
    <location>
        <begin position="1097"/>
        <end position="1110"/>
    </location>
</feature>
<feature type="repeat" description="ANK" evidence="1">
    <location>
        <begin position="742"/>
        <end position="774"/>
    </location>
</feature>
<feature type="compositionally biased region" description="Basic and acidic residues" evidence="2">
    <location>
        <begin position="183"/>
        <end position="193"/>
    </location>
</feature>
<feature type="region of interest" description="Disordered" evidence="2">
    <location>
        <begin position="1184"/>
        <end position="1210"/>
    </location>
</feature>
<feature type="compositionally biased region" description="Low complexity" evidence="2">
    <location>
        <begin position="996"/>
        <end position="1015"/>
    </location>
</feature>
<feature type="compositionally biased region" description="Polar residues" evidence="2">
    <location>
        <begin position="1079"/>
        <end position="1090"/>
    </location>
</feature>
<dbReference type="Pfam" id="PF00023">
    <property type="entry name" value="Ank"/>
    <property type="match status" value="1"/>
</dbReference>
<feature type="compositionally biased region" description="Acidic residues" evidence="2">
    <location>
        <begin position="924"/>
        <end position="933"/>
    </location>
</feature>
<dbReference type="OMA" id="PHECNIT"/>
<gene>
    <name evidence="3" type="ORF">GLP15_3845</name>
</gene>
<dbReference type="SUPFAM" id="SSF48403">
    <property type="entry name" value="Ankyrin repeat"/>
    <property type="match status" value="3"/>
</dbReference>